<dbReference type="SFLD" id="SFLDS00029">
    <property type="entry name" value="Radical_SAM"/>
    <property type="match status" value="1"/>
</dbReference>
<dbReference type="CDD" id="cd01335">
    <property type="entry name" value="Radical_SAM"/>
    <property type="match status" value="1"/>
</dbReference>
<keyword evidence="3" id="KW-0479">Metal-binding</keyword>
<keyword evidence="8" id="KW-1185">Reference proteome</keyword>
<dbReference type="InterPro" id="IPR058240">
    <property type="entry name" value="rSAM_sf"/>
</dbReference>
<evidence type="ECO:0000256" key="5">
    <source>
        <dbReference type="ARBA" id="ARBA00023014"/>
    </source>
</evidence>
<keyword evidence="5" id="KW-0411">Iron-sulfur</keyword>
<keyword evidence="4" id="KW-0408">Iron</keyword>
<evidence type="ECO:0000256" key="2">
    <source>
        <dbReference type="ARBA" id="ARBA00022691"/>
    </source>
</evidence>
<dbReference type="PANTHER" id="PTHR11228:SF7">
    <property type="entry name" value="PQQA PEPTIDE CYCLASE"/>
    <property type="match status" value="1"/>
</dbReference>
<comment type="caution">
    <text evidence="7">The sequence shown here is derived from an EMBL/GenBank/DDBJ whole genome shotgun (WGS) entry which is preliminary data.</text>
</comment>
<organism evidence="7 8">
    <name type="scientific">Desulfotalea psychrophila</name>
    <dbReference type="NCBI Taxonomy" id="84980"/>
    <lineage>
        <taxon>Bacteria</taxon>
        <taxon>Pseudomonadati</taxon>
        <taxon>Thermodesulfobacteriota</taxon>
        <taxon>Desulfobulbia</taxon>
        <taxon>Desulfobulbales</taxon>
        <taxon>Desulfocapsaceae</taxon>
        <taxon>Desulfotalea</taxon>
    </lineage>
</organism>
<dbReference type="InterPro" id="IPR007197">
    <property type="entry name" value="rSAM"/>
</dbReference>
<protein>
    <submittedName>
        <fullName evidence="7">Radical SAM protein</fullName>
    </submittedName>
</protein>
<sequence length="266" mass="30168">MTGSSLDTNSHQTEKYPYKYYRYYPSKEFSNNSIRNILLISPHEICFEITNKCNLFCPVCIANSSCHNKTFLSASLIKSKILNLPPNIQRITLTGGEPTLHSEISNILDMSTQKCATILSTNGYYPDKIYNLTKNKKNLIVAISLHGPQKIHDEYVGKKGSFQKALESINISIQNGVYTHVYTTISSYNLHHLKELTNILNTLQIVEHRINVIKNKGRINTIPVTIESIYGIVETNKHTNTVTIKDEEQPFLFINCNGETELKNGQ</sequence>
<dbReference type="InterPro" id="IPR013785">
    <property type="entry name" value="Aldolase_TIM"/>
</dbReference>
<dbReference type="EMBL" id="JAFITO010000036">
    <property type="protein sequence ID" value="MBN4068667.1"/>
    <property type="molecule type" value="Genomic_DNA"/>
</dbReference>
<dbReference type="InterPro" id="IPR050377">
    <property type="entry name" value="Radical_SAM_PqqE_MftC-like"/>
</dbReference>
<feature type="domain" description="Radical SAM core" evidence="6">
    <location>
        <begin position="48"/>
        <end position="196"/>
    </location>
</feature>
<comment type="cofactor">
    <cofactor evidence="1">
        <name>[4Fe-4S] cluster</name>
        <dbReference type="ChEBI" id="CHEBI:49883"/>
    </cofactor>
</comment>
<evidence type="ECO:0000256" key="4">
    <source>
        <dbReference type="ARBA" id="ARBA00023004"/>
    </source>
</evidence>
<evidence type="ECO:0000256" key="1">
    <source>
        <dbReference type="ARBA" id="ARBA00001966"/>
    </source>
</evidence>
<dbReference type="Proteomes" id="UP000717534">
    <property type="component" value="Unassembled WGS sequence"/>
</dbReference>
<dbReference type="SUPFAM" id="SSF102114">
    <property type="entry name" value="Radical SAM enzymes"/>
    <property type="match status" value="1"/>
</dbReference>
<name>A0ABS3AVI5_9BACT</name>
<dbReference type="PANTHER" id="PTHR11228">
    <property type="entry name" value="RADICAL SAM DOMAIN PROTEIN"/>
    <property type="match status" value="1"/>
</dbReference>
<evidence type="ECO:0000313" key="7">
    <source>
        <dbReference type="EMBL" id="MBN4068667.1"/>
    </source>
</evidence>
<proteinExistence type="predicted"/>
<dbReference type="Gene3D" id="3.20.20.70">
    <property type="entry name" value="Aldolase class I"/>
    <property type="match status" value="1"/>
</dbReference>
<reference evidence="7 8" key="1">
    <citation type="submission" date="2021-02" db="EMBL/GenBank/DDBJ databases">
        <title>Activity-based single-cell genomes from oceanic crustal fluid captures similar information to metagenomic and metatranscriptomic surveys with orders of magnitude less sampling.</title>
        <authorList>
            <person name="D'Angelo T.S."/>
            <person name="Orcutt B.N."/>
        </authorList>
    </citation>
    <scope>NUCLEOTIDE SEQUENCE [LARGE SCALE GENOMIC DNA]</scope>
    <source>
        <strain evidence="7">AH-315-G02</strain>
    </source>
</reference>
<keyword evidence="2" id="KW-0949">S-adenosyl-L-methionine</keyword>
<evidence type="ECO:0000313" key="8">
    <source>
        <dbReference type="Proteomes" id="UP000717534"/>
    </source>
</evidence>
<dbReference type="Pfam" id="PF04055">
    <property type="entry name" value="Radical_SAM"/>
    <property type="match status" value="1"/>
</dbReference>
<accession>A0ABS3AVI5</accession>
<evidence type="ECO:0000256" key="3">
    <source>
        <dbReference type="ARBA" id="ARBA00022723"/>
    </source>
</evidence>
<evidence type="ECO:0000259" key="6">
    <source>
        <dbReference type="Pfam" id="PF04055"/>
    </source>
</evidence>
<gene>
    <name evidence="7" type="ORF">JYU06_04005</name>
</gene>
<dbReference type="SFLD" id="SFLDG01067">
    <property type="entry name" value="SPASM/twitch_domain_containing"/>
    <property type="match status" value="1"/>
</dbReference>